<dbReference type="AlphaFoldDB" id="A0A2H9TGM2"/>
<dbReference type="PANTHER" id="PTHR12203:SF35">
    <property type="entry name" value="PROTEIN O-GLUCOSYLTRANSFERASE 1"/>
    <property type="match status" value="1"/>
</dbReference>
<keyword evidence="2 4" id="KW-0808">Transferase</keyword>
<dbReference type="OrthoDB" id="541052at2759"/>
<dbReference type="PANTHER" id="PTHR12203">
    <property type="entry name" value="KDEL LYS-ASP-GLU-LEU CONTAINING - RELATED"/>
    <property type="match status" value="1"/>
</dbReference>
<protein>
    <submittedName>
        <fullName evidence="4">Glycosyltransferase, family GT90</fullName>
    </submittedName>
</protein>
<organism evidence="4 5">
    <name type="scientific">Paramicrosporidium saccamoebae</name>
    <dbReference type="NCBI Taxonomy" id="1246581"/>
    <lineage>
        <taxon>Eukaryota</taxon>
        <taxon>Fungi</taxon>
        <taxon>Fungi incertae sedis</taxon>
        <taxon>Cryptomycota</taxon>
        <taxon>Cryptomycota incertae sedis</taxon>
        <taxon>Paramicrosporidium</taxon>
    </lineage>
</organism>
<dbReference type="EMBL" id="MTSL01000205">
    <property type="protein sequence ID" value="PJF16849.1"/>
    <property type="molecule type" value="Genomic_DNA"/>
</dbReference>
<evidence type="ECO:0000256" key="2">
    <source>
        <dbReference type="ARBA" id="ARBA00022679"/>
    </source>
</evidence>
<dbReference type="Proteomes" id="UP000240830">
    <property type="component" value="Unassembled WGS sequence"/>
</dbReference>
<feature type="domain" description="Glycosyl transferase CAP10" evidence="3">
    <location>
        <begin position="181"/>
        <end position="444"/>
    </location>
</feature>
<dbReference type="Pfam" id="PF05686">
    <property type="entry name" value="Glyco_transf_90"/>
    <property type="match status" value="1"/>
</dbReference>
<evidence type="ECO:0000313" key="5">
    <source>
        <dbReference type="Proteomes" id="UP000240830"/>
    </source>
</evidence>
<dbReference type="SMART" id="SM00672">
    <property type="entry name" value="CAP10"/>
    <property type="match status" value="1"/>
</dbReference>
<sequence>MMAVGDNPRNLTAVWQNVQLDSTGRMIGTVDKARDVLWAEVGMDKASWPDADRILKESFDPQDECDDPVLLVAKSRCRSKKYAQYHKANALPSLNQCPYELVELANRFFSELGEQLFKGDTIDAIYASDDPFDALFMYRIQYDAHLLFTDATILAPPTGTLEHERLNRTLQRIATVQNYFKATNFEFALSLSTLPLCMRKEQSLNQSARNGWYNLRYLSMTRCDDTITLPILEWTDSYYGPFENWDYKMDLFTKATKNVPWKERKDQAAFQGVLTDTTCDAKEHVTFGLSDCLTRGRGRLLKFSKDHPELLAVFFTGQPAGWNCVNSTTIKSPVEMATGYRYIILTDTQCGWTPELRQYLFSGSTVLLQSSPCKEYYQFLLKPWVHYVPWEYETLTDRLLWVRQNPEKAHMIAQNALQFAQRFLTQEAMMLWDVLVLGRAATSAHQQSIRLAALTERLVTGFEPIEDDQGIIKF</sequence>
<dbReference type="GO" id="GO:0016740">
    <property type="term" value="F:transferase activity"/>
    <property type="evidence" value="ECO:0007669"/>
    <property type="project" value="UniProtKB-KW"/>
</dbReference>
<gene>
    <name evidence="4" type="ORF">PSACC_03343</name>
</gene>
<accession>A0A2H9TGM2</accession>
<dbReference type="InterPro" id="IPR006598">
    <property type="entry name" value="CAP10"/>
</dbReference>
<dbReference type="InterPro" id="IPR051091">
    <property type="entry name" value="O-Glucosyltr/Glycosyltrsf_90"/>
</dbReference>
<evidence type="ECO:0000313" key="4">
    <source>
        <dbReference type="EMBL" id="PJF16849.1"/>
    </source>
</evidence>
<name>A0A2H9TGM2_9FUNG</name>
<proteinExistence type="inferred from homology"/>
<evidence type="ECO:0000259" key="3">
    <source>
        <dbReference type="SMART" id="SM00672"/>
    </source>
</evidence>
<comment type="similarity">
    <text evidence="1">Belongs to the glycosyltransferase 90 family.</text>
</comment>
<keyword evidence="5" id="KW-1185">Reference proteome</keyword>
<reference evidence="4 5" key="1">
    <citation type="submission" date="2016-10" db="EMBL/GenBank/DDBJ databases">
        <title>The genome of Paramicrosporidium saccamoebae is the missing link in understanding Cryptomycota and Microsporidia evolution.</title>
        <authorList>
            <person name="Quandt C.A."/>
            <person name="Beaudet D."/>
            <person name="Corsaro D."/>
            <person name="Michel R."/>
            <person name="Corradi N."/>
            <person name="James T."/>
        </authorList>
    </citation>
    <scope>NUCLEOTIDE SEQUENCE [LARGE SCALE GENOMIC DNA]</scope>
    <source>
        <strain evidence="4 5">KSL3</strain>
    </source>
</reference>
<evidence type="ECO:0000256" key="1">
    <source>
        <dbReference type="ARBA" id="ARBA00010118"/>
    </source>
</evidence>
<comment type="caution">
    <text evidence="4">The sequence shown here is derived from an EMBL/GenBank/DDBJ whole genome shotgun (WGS) entry which is preliminary data.</text>
</comment>